<name>A0ABV4R2H8_9ACTN</name>
<evidence type="ECO:0008006" key="3">
    <source>
        <dbReference type="Google" id="ProtNLM"/>
    </source>
</evidence>
<accession>A0ABV4R2H8</accession>
<sequence>MLDEALAWARRTFDTAIVSAPGGTVHDEPAFPLIAFREIIANALMHRDHASSKPSPPASPS</sequence>
<evidence type="ECO:0000313" key="2">
    <source>
        <dbReference type="Proteomes" id="UP001569904"/>
    </source>
</evidence>
<organism evidence="1 2">
    <name type="scientific">Actinomadura chokoriensis</name>
    <dbReference type="NCBI Taxonomy" id="454156"/>
    <lineage>
        <taxon>Bacteria</taxon>
        <taxon>Bacillati</taxon>
        <taxon>Actinomycetota</taxon>
        <taxon>Actinomycetes</taxon>
        <taxon>Streptosporangiales</taxon>
        <taxon>Thermomonosporaceae</taxon>
        <taxon>Actinomadura</taxon>
    </lineage>
</organism>
<evidence type="ECO:0000313" key="1">
    <source>
        <dbReference type="EMBL" id="MFA1557114.1"/>
    </source>
</evidence>
<dbReference type="Proteomes" id="UP001569904">
    <property type="component" value="Unassembled WGS sequence"/>
</dbReference>
<comment type="caution">
    <text evidence="1">The sequence shown here is derived from an EMBL/GenBank/DDBJ whole genome shotgun (WGS) entry which is preliminary data.</text>
</comment>
<reference evidence="1 2" key="1">
    <citation type="submission" date="2023-11" db="EMBL/GenBank/DDBJ databases">
        <title>Actinomadura monticuli sp. nov., isolated from volcanic ash.</title>
        <authorList>
            <person name="Lee S.D."/>
            <person name="Yang H."/>
            <person name="Kim I.S."/>
        </authorList>
    </citation>
    <scope>NUCLEOTIDE SEQUENCE [LARGE SCALE GENOMIC DNA]</scope>
    <source>
        <strain evidence="1 2">DSM 45346</strain>
    </source>
</reference>
<gene>
    <name evidence="1" type="ORF">SM436_25845</name>
</gene>
<proteinExistence type="predicted"/>
<keyword evidence="2" id="KW-1185">Reference proteome</keyword>
<protein>
    <recommendedName>
        <fullName evidence="3">ATP-dependent DNA helicase RecG C-terminal domain-containing protein</fullName>
    </recommendedName>
</protein>
<dbReference type="EMBL" id="JAXCEH010000019">
    <property type="protein sequence ID" value="MFA1557114.1"/>
    <property type="molecule type" value="Genomic_DNA"/>
</dbReference>
<dbReference type="InterPro" id="IPR038475">
    <property type="entry name" value="RecG_C_sf"/>
</dbReference>
<dbReference type="RefSeq" id="WP_371943858.1">
    <property type="nucleotide sequence ID" value="NZ_JAXCEH010000019.1"/>
</dbReference>
<dbReference type="Gene3D" id="3.30.565.60">
    <property type="match status" value="1"/>
</dbReference>